<accession>A0A9P5YBY0</accession>
<dbReference type="AlphaFoldDB" id="A0A9P5YBY0"/>
<evidence type="ECO:0000313" key="3">
    <source>
        <dbReference type="Proteomes" id="UP000807353"/>
    </source>
</evidence>
<feature type="transmembrane region" description="Helical" evidence="1">
    <location>
        <begin position="6"/>
        <end position="30"/>
    </location>
</feature>
<comment type="caution">
    <text evidence="2">The sequence shown here is derived from an EMBL/GenBank/DDBJ whole genome shotgun (WGS) entry which is preliminary data.</text>
</comment>
<evidence type="ECO:0000313" key="2">
    <source>
        <dbReference type="EMBL" id="KAF9465870.1"/>
    </source>
</evidence>
<evidence type="ECO:0000256" key="1">
    <source>
        <dbReference type="SAM" id="Phobius"/>
    </source>
</evidence>
<sequence length="62" mass="7108">MNSYTILISPLLHCIIWVHFLQLTVIGSIFPPTRRTALYVKPGHLRAFAPHILHQGTERQCT</sequence>
<keyword evidence="3" id="KW-1185">Reference proteome</keyword>
<name>A0A9P5YBY0_9AGAR</name>
<keyword evidence="1" id="KW-1133">Transmembrane helix</keyword>
<reference evidence="2" key="1">
    <citation type="submission" date="2020-11" db="EMBL/GenBank/DDBJ databases">
        <authorList>
            <consortium name="DOE Joint Genome Institute"/>
            <person name="Ahrendt S."/>
            <person name="Riley R."/>
            <person name="Andreopoulos W."/>
            <person name="Labutti K."/>
            <person name="Pangilinan J."/>
            <person name="Ruiz-Duenas F.J."/>
            <person name="Barrasa J.M."/>
            <person name="Sanchez-Garcia M."/>
            <person name="Camarero S."/>
            <person name="Miyauchi S."/>
            <person name="Serrano A."/>
            <person name="Linde D."/>
            <person name="Babiker R."/>
            <person name="Drula E."/>
            <person name="Ayuso-Fernandez I."/>
            <person name="Pacheco R."/>
            <person name="Padilla G."/>
            <person name="Ferreira P."/>
            <person name="Barriuso J."/>
            <person name="Kellner H."/>
            <person name="Castanera R."/>
            <person name="Alfaro M."/>
            <person name="Ramirez L."/>
            <person name="Pisabarro A.G."/>
            <person name="Kuo A."/>
            <person name="Tritt A."/>
            <person name="Lipzen A."/>
            <person name="He G."/>
            <person name="Yan M."/>
            <person name="Ng V."/>
            <person name="Cullen D."/>
            <person name="Martin F."/>
            <person name="Rosso M.-N."/>
            <person name="Henrissat B."/>
            <person name="Hibbett D."/>
            <person name="Martinez A.T."/>
            <person name="Grigoriev I.V."/>
        </authorList>
    </citation>
    <scope>NUCLEOTIDE SEQUENCE</scope>
    <source>
        <strain evidence="2">CBS 247.69</strain>
    </source>
</reference>
<gene>
    <name evidence="2" type="ORF">BDZ94DRAFT_1252443</name>
</gene>
<organism evidence="2 3">
    <name type="scientific">Collybia nuda</name>
    <dbReference type="NCBI Taxonomy" id="64659"/>
    <lineage>
        <taxon>Eukaryota</taxon>
        <taxon>Fungi</taxon>
        <taxon>Dikarya</taxon>
        <taxon>Basidiomycota</taxon>
        <taxon>Agaricomycotina</taxon>
        <taxon>Agaricomycetes</taxon>
        <taxon>Agaricomycetidae</taxon>
        <taxon>Agaricales</taxon>
        <taxon>Tricholomatineae</taxon>
        <taxon>Clitocybaceae</taxon>
        <taxon>Collybia</taxon>
    </lineage>
</organism>
<proteinExistence type="predicted"/>
<protein>
    <submittedName>
        <fullName evidence="2">Uncharacterized protein</fullName>
    </submittedName>
</protein>
<keyword evidence="1" id="KW-0812">Transmembrane</keyword>
<dbReference type="Proteomes" id="UP000807353">
    <property type="component" value="Unassembled WGS sequence"/>
</dbReference>
<dbReference type="EMBL" id="MU150244">
    <property type="protein sequence ID" value="KAF9465870.1"/>
    <property type="molecule type" value="Genomic_DNA"/>
</dbReference>
<keyword evidence="1" id="KW-0472">Membrane</keyword>